<dbReference type="InterPro" id="IPR023159">
    <property type="entry name" value="SO1590-like_sf"/>
</dbReference>
<organism evidence="1">
    <name type="scientific">hydrothermal vent metagenome</name>
    <dbReference type="NCBI Taxonomy" id="652676"/>
    <lineage>
        <taxon>unclassified sequences</taxon>
        <taxon>metagenomes</taxon>
        <taxon>ecological metagenomes</taxon>
    </lineage>
</organism>
<dbReference type="Gene3D" id="2.40.350.10">
    <property type="entry name" value="SO1590-like"/>
    <property type="match status" value="1"/>
</dbReference>
<dbReference type="Pfam" id="PF11528">
    <property type="entry name" value="DUF3224"/>
    <property type="match status" value="1"/>
</dbReference>
<gene>
    <name evidence="1" type="ORF">MNBD_GAMMA12-850</name>
</gene>
<protein>
    <recommendedName>
        <fullName evidence="2">DUF3224 domain-containing protein</fullName>
    </recommendedName>
</protein>
<dbReference type="InterPro" id="IPR021607">
    <property type="entry name" value="DUF3224"/>
</dbReference>
<dbReference type="SUPFAM" id="SSF159238">
    <property type="entry name" value="SO1590-like"/>
    <property type="match status" value="1"/>
</dbReference>
<dbReference type="EMBL" id="UOFL01000202">
    <property type="protein sequence ID" value="VAW80701.1"/>
    <property type="molecule type" value="Genomic_DNA"/>
</dbReference>
<sequence length="132" mass="14270">MQLAAASFKVSRWDEEPYHEFDSGAKITQAKVTQNYQGAISGEGTVEYLMTYTSHGTASFVGMELVVGSVNEKSGSFVIQHKGVFENGKAKSEWSIVEGAGTGELSGLCGSGRYEVGHEEAEVECQFNFVDN</sequence>
<proteinExistence type="predicted"/>
<dbReference type="AlphaFoldDB" id="A0A3B0YMX9"/>
<name>A0A3B0YMX9_9ZZZZ</name>
<evidence type="ECO:0008006" key="2">
    <source>
        <dbReference type="Google" id="ProtNLM"/>
    </source>
</evidence>
<reference evidence="1" key="1">
    <citation type="submission" date="2018-06" db="EMBL/GenBank/DDBJ databases">
        <authorList>
            <person name="Zhirakovskaya E."/>
        </authorList>
    </citation>
    <scope>NUCLEOTIDE SEQUENCE</scope>
</reference>
<evidence type="ECO:0000313" key="1">
    <source>
        <dbReference type="EMBL" id="VAW80701.1"/>
    </source>
</evidence>
<accession>A0A3B0YMX9</accession>